<feature type="compositionally biased region" description="Polar residues" evidence="1">
    <location>
        <begin position="101"/>
        <end position="112"/>
    </location>
</feature>
<keyword evidence="3" id="KW-1185">Reference proteome</keyword>
<proteinExistence type="predicted"/>
<comment type="caution">
    <text evidence="2">The sequence shown here is derived from an EMBL/GenBank/DDBJ whole genome shotgun (WGS) entry which is preliminary data.</text>
</comment>
<sequence length="112" mass="12257">MLMGCILRRRCANYFRGGRDRLRETPEAGFAQCGVRFAKADDAFRASGITSGRDHRADAITARTRSPRGRDHARARTGTRRRGSSQADQAGADEARADQTRMLSDSTAAAVK</sequence>
<name>A0ABQ3ZGG5_9ACTN</name>
<reference evidence="2 3" key="1">
    <citation type="submission" date="2021-01" db="EMBL/GenBank/DDBJ databases">
        <title>Whole genome shotgun sequence of Actinoplanes humidus NBRC 14915.</title>
        <authorList>
            <person name="Komaki H."/>
            <person name="Tamura T."/>
        </authorList>
    </citation>
    <scope>NUCLEOTIDE SEQUENCE [LARGE SCALE GENOMIC DNA]</scope>
    <source>
        <strain evidence="2 3">NBRC 14915</strain>
    </source>
</reference>
<accession>A0ABQ3ZGG5</accession>
<evidence type="ECO:0000313" key="3">
    <source>
        <dbReference type="Proteomes" id="UP000603200"/>
    </source>
</evidence>
<organism evidence="2 3">
    <name type="scientific">Winogradskya humida</name>
    <dbReference type="NCBI Taxonomy" id="113566"/>
    <lineage>
        <taxon>Bacteria</taxon>
        <taxon>Bacillati</taxon>
        <taxon>Actinomycetota</taxon>
        <taxon>Actinomycetes</taxon>
        <taxon>Micromonosporales</taxon>
        <taxon>Micromonosporaceae</taxon>
        <taxon>Winogradskya</taxon>
    </lineage>
</organism>
<gene>
    <name evidence="2" type="ORF">Ahu01nite_007520</name>
</gene>
<feature type="region of interest" description="Disordered" evidence="1">
    <location>
        <begin position="46"/>
        <end position="112"/>
    </location>
</feature>
<evidence type="ECO:0000313" key="2">
    <source>
        <dbReference type="EMBL" id="GIE17650.1"/>
    </source>
</evidence>
<dbReference type="EMBL" id="BOMN01000010">
    <property type="protein sequence ID" value="GIE17650.1"/>
    <property type="molecule type" value="Genomic_DNA"/>
</dbReference>
<dbReference type="Proteomes" id="UP000603200">
    <property type="component" value="Unassembled WGS sequence"/>
</dbReference>
<protein>
    <submittedName>
        <fullName evidence="2">Uncharacterized protein</fullName>
    </submittedName>
</protein>
<evidence type="ECO:0000256" key="1">
    <source>
        <dbReference type="SAM" id="MobiDB-lite"/>
    </source>
</evidence>